<dbReference type="SUPFAM" id="SSF51735">
    <property type="entry name" value="NAD(P)-binding Rossmann-fold domains"/>
    <property type="match status" value="1"/>
</dbReference>
<dbReference type="PANTHER" id="PTHR42795">
    <property type="entry name" value="ALANINE DEHYDROGENASE"/>
    <property type="match status" value="1"/>
</dbReference>
<dbReference type="GO" id="GO:0047126">
    <property type="term" value="F:N5-(carboxyethyl)ornithine synthase activity"/>
    <property type="evidence" value="ECO:0007669"/>
    <property type="project" value="InterPro"/>
</dbReference>
<evidence type="ECO:0000256" key="1">
    <source>
        <dbReference type="ARBA" id="ARBA00023002"/>
    </source>
</evidence>
<dbReference type="RefSeq" id="WP_118145164.1">
    <property type="nucleotide sequence ID" value="NZ_QRWH01000005.1"/>
</dbReference>
<comment type="caution">
    <text evidence="4">The sequence shown here is derived from an EMBL/GenBank/DDBJ whole genome shotgun (WGS) entry which is preliminary data.</text>
</comment>
<dbReference type="Pfam" id="PF01262">
    <property type="entry name" value="AlaDh_PNT_C"/>
    <property type="match status" value="1"/>
</dbReference>
<dbReference type="SMART" id="SM01003">
    <property type="entry name" value="AlaDh_PNT_N"/>
    <property type="match status" value="1"/>
</dbReference>
<keyword evidence="1" id="KW-0560">Oxidoreductase</keyword>
<dbReference type="InterPro" id="IPR007886">
    <property type="entry name" value="AlaDH/PNT_N"/>
</dbReference>
<reference evidence="4 5" key="1">
    <citation type="submission" date="2018-08" db="EMBL/GenBank/DDBJ databases">
        <title>A genome reference for cultivated species of the human gut microbiota.</title>
        <authorList>
            <person name="Zou Y."/>
            <person name="Xue W."/>
            <person name="Luo G."/>
        </authorList>
    </citation>
    <scope>NUCLEOTIDE SEQUENCE [LARGE SCALE GENOMIC DNA]</scope>
    <source>
        <strain evidence="4 5">AF19-4AC</strain>
    </source>
</reference>
<dbReference type="InterPro" id="IPR036291">
    <property type="entry name" value="NAD(P)-bd_dom_sf"/>
</dbReference>
<dbReference type="Pfam" id="PF05222">
    <property type="entry name" value="AlaDh_PNT_N"/>
    <property type="match status" value="1"/>
</dbReference>
<dbReference type="InterPro" id="IPR046951">
    <property type="entry name" value="CEOS"/>
</dbReference>
<feature type="domain" description="Alanine dehydrogenase/pyridine nucleotide transhydrogenase NAD(H)-binding" evidence="2">
    <location>
        <begin position="136"/>
        <end position="260"/>
    </location>
</feature>
<proteinExistence type="predicted"/>
<protein>
    <submittedName>
        <fullName evidence="4">N(5)-(Carboxyethyl)ornithine synthase</fullName>
    </submittedName>
</protein>
<sequence length="320" mass="36635">MKTIGFPISHKENENRRALLPEHIINIEHPENLWFETGYGKILQIEDDEFVKCGAHVCSREEALTKDIICDPKVGDAEYLEQMNEGQTIFGWVHATQNYDITEKIVQHGLSAYAWESMYEKGRHIFWRNNELAGEAAVLHAYQCWGEMPYRTKVAVIGRGNTAGGAIKILHMLGASVRQYSRSTEELFKEELPMFDVVVNCVLWDVKRKDHIITKEDLKHMKKGALIIDVSCDKNGAIETSVPTTIESPTYKVEGIMHYVVDHTPSLYYKTFSYENSQLLYRYINQLINETCGSTLQNALIIENGNIVDNDINVFQGREK</sequence>
<dbReference type="PANTHER" id="PTHR42795:SF1">
    <property type="entry name" value="ALANINE DEHYDROGENASE"/>
    <property type="match status" value="1"/>
</dbReference>
<evidence type="ECO:0000313" key="4">
    <source>
        <dbReference type="EMBL" id="RGT09455.1"/>
    </source>
</evidence>
<dbReference type="GO" id="GO:0005886">
    <property type="term" value="C:plasma membrane"/>
    <property type="evidence" value="ECO:0007669"/>
    <property type="project" value="TreeGrafter"/>
</dbReference>
<dbReference type="CDD" id="cd12181">
    <property type="entry name" value="ceo_syn"/>
    <property type="match status" value="1"/>
</dbReference>
<feature type="domain" description="Alanine dehydrogenase/pyridine nucleotide transhydrogenase N-terminal" evidence="3">
    <location>
        <begin position="5"/>
        <end position="133"/>
    </location>
</feature>
<dbReference type="Gene3D" id="3.40.50.720">
    <property type="entry name" value="NAD(P)-binding Rossmann-like Domain"/>
    <property type="match status" value="2"/>
</dbReference>
<evidence type="ECO:0000313" key="5">
    <source>
        <dbReference type="Proteomes" id="UP000283630"/>
    </source>
</evidence>
<dbReference type="SMART" id="SM01002">
    <property type="entry name" value="AlaDh_PNT_C"/>
    <property type="match status" value="1"/>
</dbReference>
<accession>A0A412MDX3</accession>
<dbReference type="EMBL" id="QRWH01000005">
    <property type="protein sequence ID" value="RGT09455.1"/>
    <property type="molecule type" value="Genomic_DNA"/>
</dbReference>
<dbReference type="Proteomes" id="UP000283630">
    <property type="component" value="Unassembled WGS sequence"/>
</dbReference>
<dbReference type="GO" id="GO:0000286">
    <property type="term" value="F:alanine dehydrogenase activity"/>
    <property type="evidence" value="ECO:0007669"/>
    <property type="project" value="TreeGrafter"/>
</dbReference>
<dbReference type="GO" id="GO:0006524">
    <property type="term" value="P:alanine catabolic process"/>
    <property type="evidence" value="ECO:0007669"/>
    <property type="project" value="TreeGrafter"/>
</dbReference>
<gene>
    <name evidence="4" type="ORF">DWX53_07135</name>
</gene>
<evidence type="ECO:0000259" key="2">
    <source>
        <dbReference type="SMART" id="SM01002"/>
    </source>
</evidence>
<evidence type="ECO:0000259" key="3">
    <source>
        <dbReference type="SMART" id="SM01003"/>
    </source>
</evidence>
<name>A0A412MDX3_9FIRM</name>
<organism evidence="4 5">
    <name type="scientific">Dorea formicigenerans</name>
    <dbReference type="NCBI Taxonomy" id="39486"/>
    <lineage>
        <taxon>Bacteria</taxon>
        <taxon>Bacillati</taxon>
        <taxon>Bacillota</taxon>
        <taxon>Clostridia</taxon>
        <taxon>Lachnospirales</taxon>
        <taxon>Lachnospiraceae</taxon>
        <taxon>Dorea</taxon>
    </lineage>
</organism>
<dbReference type="InterPro" id="IPR007698">
    <property type="entry name" value="AlaDH/PNT_NAD(H)-bd"/>
</dbReference>
<dbReference type="AlphaFoldDB" id="A0A412MDX3"/>
<dbReference type="SUPFAM" id="SSF52283">
    <property type="entry name" value="Formate/glycerate dehydrogenase catalytic domain-like"/>
    <property type="match status" value="1"/>
</dbReference>